<dbReference type="Proteomes" id="UP001432202">
    <property type="component" value="Chromosome"/>
</dbReference>
<dbReference type="AlphaFoldDB" id="A0AAX4KYN8"/>
<reference evidence="1 2" key="1">
    <citation type="submission" date="2024-02" db="EMBL/GenBank/DDBJ databases">
        <title>STSV induces naive adaptation in Sulfolobus.</title>
        <authorList>
            <person name="Xiang X."/>
            <person name="Song M."/>
        </authorList>
    </citation>
    <scope>NUCLEOTIDE SEQUENCE [LARGE SCALE GENOMIC DNA]</scope>
    <source>
        <strain evidence="1 2">RT2</strain>
    </source>
</reference>
<name>A0AAX4KYN8_9CREN</name>
<dbReference type="EMBL" id="CP146016">
    <property type="protein sequence ID" value="WWQ59993.1"/>
    <property type="molecule type" value="Genomic_DNA"/>
</dbReference>
<organism evidence="1 2">
    <name type="scientific">Sulfolobus tengchongensis</name>
    <dbReference type="NCBI Taxonomy" id="207809"/>
    <lineage>
        <taxon>Archaea</taxon>
        <taxon>Thermoproteota</taxon>
        <taxon>Thermoprotei</taxon>
        <taxon>Sulfolobales</taxon>
        <taxon>Sulfolobaceae</taxon>
        <taxon>Sulfolobus</taxon>
    </lineage>
</organism>
<evidence type="ECO:0000313" key="2">
    <source>
        <dbReference type="Proteomes" id="UP001432202"/>
    </source>
</evidence>
<dbReference type="GeneID" id="89337324"/>
<dbReference type="Pfam" id="PF09895">
    <property type="entry name" value="DUF2122"/>
    <property type="match status" value="1"/>
</dbReference>
<accession>A0AAX4KYN8</accession>
<sequence>MKELYLGLHNITSNQRLLDFSKLAFNLKYVKYLVITKVGGTAAQSGIPEISKLAFKYNKPILVLPELKDAIDLLKPEITVLVSQNSEKLINFSDLGKYSKLLVVFSGIEGSGFNKIEQSLGEYVKILEDASDIGAVSLASFFLCKYSQLVEGKV</sequence>
<gene>
    <name evidence="1" type="ORF">V6M85_11105</name>
</gene>
<dbReference type="RefSeq" id="WP_338600009.1">
    <property type="nucleotide sequence ID" value="NZ_CP146016.1"/>
</dbReference>
<protein>
    <submittedName>
        <fullName evidence="1">RecB-family nuclease</fullName>
    </submittedName>
</protein>
<evidence type="ECO:0000313" key="1">
    <source>
        <dbReference type="EMBL" id="WWQ59993.1"/>
    </source>
</evidence>
<keyword evidence="2" id="KW-1185">Reference proteome</keyword>
<dbReference type="InterPro" id="IPR018665">
    <property type="entry name" value="DUF2122_RecB-nuclease-rel"/>
</dbReference>
<proteinExistence type="predicted"/>